<evidence type="ECO:0000313" key="2">
    <source>
        <dbReference type="EMBL" id="TPX43430.1"/>
    </source>
</evidence>
<keyword evidence="1" id="KW-0732">Signal</keyword>
<dbReference type="Proteomes" id="UP000317494">
    <property type="component" value="Unassembled WGS sequence"/>
</dbReference>
<proteinExistence type="predicted"/>
<dbReference type="EMBL" id="QEAN01000174">
    <property type="protein sequence ID" value="TPX44350.1"/>
    <property type="molecule type" value="Genomic_DNA"/>
</dbReference>
<name>A0A507CX41_9FUNG</name>
<gene>
    <name evidence="2" type="ORF">SeLEV6574_g05061</name>
    <name evidence="3" type="ORF">SeMB42_g04357</name>
</gene>
<protein>
    <submittedName>
        <fullName evidence="2">Uncharacterized protein</fullName>
    </submittedName>
</protein>
<dbReference type="AlphaFoldDB" id="A0A507CX41"/>
<evidence type="ECO:0000313" key="3">
    <source>
        <dbReference type="EMBL" id="TPX44350.1"/>
    </source>
</evidence>
<evidence type="ECO:0000313" key="4">
    <source>
        <dbReference type="Proteomes" id="UP000317494"/>
    </source>
</evidence>
<feature type="signal peptide" evidence="1">
    <location>
        <begin position="1"/>
        <end position="18"/>
    </location>
</feature>
<evidence type="ECO:0000313" key="5">
    <source>
        <dbReference type="Proteomes" id="UP000320475"/>
    </source>
</evidence>
<dbReference type="EMBL" id="QEAM01000224">
    <property type="protein sequence ID" value="TPX43430.1"/>
    <property type="molecule type" value="Genomic_DNA"/>
</dbReference>
<reference evidence="4 5" key="1">
    <citation type="journal article" date="2019" name="Sci. Rep.">
        <title>Comparative genomics of chytrid fungi reveal insights into the obligate biotrophic and pathogenic lifestyle of Synchytrium endobioticum.</title>
        <authorList>
            <person name="van de Vossenberg B.T.L.H."/>
            <person name="Warris S."/>
            <person name="Nguyen H.D.T."/>
            <person name="van Gent-Pelzer M.P.E."/>
            <person name="Joly D.L."/>
            <person name="van de Geest H.C."/>
            <person name="Bonants P.J.M."/>
            <person name="Smith D.S."/>
            <person name="Levesque C.A."/>
            <person name="van der Lee T.A.J."/>
        </authorList>
    </citation>
    <scope>NUCLEOTIDE SEQUENCE [LARGE SCALE GENOMIC DNA]</scope>
    <source>
        <strain evidence="2 5">LEV6574</strain>
        <strain evidence="3 4">MB42</strain>
    </source>
</reference>
<keyword evidence="4" id="KW-1185">Reference proteome</keyword>
<evidence type="ECO:0000256" key="1">
    <source>
        <dbReference type="SAM" id="SignalP"/>
    </source>
</evidence>
<feature type="chain" id="PRO_5036131005" evidence="1">
    <location>
        <begin position="19"/>
        <end position="143"/>
    </location>
</feature>
<organism evidence="2 5">
    <name type="scientific">Synchytrium endobioticum</name>
    <dbReference type="NCBI Taxonomy" id="286115"/>
    <lineage>
        <taxon>Eukaryota</taxon>
        <taxon>Fungi</taxon>
        <taxon>Fungi incertae sedis</taxon>
        <taxon>Chytridiomycota</taxon>
        <taxon>Chytridiomycota incertae sedis</taxon>
        <taxon>Chytridiomycetes</taxon>
        <taxon>Synchytriales</taxon>
        <taxon>Synchytriaceae</taxon>
        <taxon>Synchytrium</taxon>
    </lineage>
</organism>
<dbReference type="VEuPathDB" id="FungiDB:SeMB42_g04357"/>
<accession>A0A507CX41</accession>
<dbReference type="Proteomes" id="UP000320475">
    <property type="component" value="Unassembled WGS sequence"/>
</dbReference>
<sequence length="143" mass="16427">MLSKIVLVLIAASSAVIAAPELMASKIFRDLALRDLGKQQGNFDYANARTTEEEIPEVYDIEDAKSLDADKDYGVYEERSYEEDELEGYGQDIYAKEIVCFTTYKIIYVTEPVKCDCTTETHYERPANIDLNKVKFEREVRFD</sequence>
<comment type="caution">
    <text evidence="2">The sequence shown here is derived from an EMBL/GenBank/DDBJ whole genome shotgun (WGS) entry which is preliminary data.</text>
</comment>